<feature type="signal peptide" evidence="1">
    <location>
        <begin position="1"/>
        <end position="19"/>
    </location>
</feature>
<evidence type="ECO:0000313" key="2">
    <source>
        <dbReference type="EMBL" id="KAF0715772.1"/>
    </source>
</evidence>
<accession>A0A485KAW0</accession>
<keyword evidence="1" id="KW-0732">Signal</keyword>
<reference evidence="2" key="2">
    <citation type="submission" date="2019-06" db="EMBL/GenBank/DDBJ databases">
        <title>Genomics analysis of Aphanomyces spp. identifies a new class of oomycete effector associated with host adaptation.</title>
        <authorList>
            <person name="Gaulin E."/>
        </authorList>
    </citation>
    <scope>NUCLEOTIDE SEQUENCE</scope>
    <source>
        <strain evidence="2">CBS 578.67</strain>
    </source>
</reference>
<sequence length="493" mass="52138">MKRTSCLGWMAMATALASARECGSSDYAPVLPLLTACQAVAPDTNVHGCAFAECRQYNSEVAKLPCTVNGQNQSYNARVCDNFTPLLITQTSSRPPTPAPTLSPALQDYTPCQDEFISVRKPFAVKCQQVSNYTSFANITNASILQDYCSHDMCVVNAKQYASLDSCTVDGVLATTYGSLCDNITLAKNKPPIQLNTSTTACTTETMAPRAALKLKCQQASGFQYLQNITSLATLNEYCSHDICVANLQQYATLGCSINGALGQYTARLCNDPAKPSPPPPSSACAADVIATTRTLEMQCQQASGYASLTNITTQTALADYCSYPVCVANLKQLTNWTCTINGAAAKYFATLCDPIATAKPKTSAPAAPTPAPVVTIASFADECTVANVPIGFLNVQARCYAAAGIKSTPTSKLDLVGLCRYPECASVFKLYGSWNCNIEGQPASDIAQTCANVTVPKVGSTTFAPNTPSMVSPKVLPWGAVVSMAVATLLIV</sequence>
<dbReference type="AlphaFoldDB" id="A0A485KAW0"/>
<name>A0A485KAW0_9STRA</name>
<reference evidence="3 4" key="1">
    <citation type="submission" date="2019-03" db="EMBL/GenBank/DDBJ databases">
        <authorList>
            <person name="Gaulin E."/>
            <person name="Dumas B."/>
        </authorList>
    </citation>
    <scope>NUCLEOTIDE SEQUENCE [LARGE SCALE GENOMIC DNA]</scope>
    <source>
        <strain evidence="3">CBS 568.67</strain>
    </source>
</reference>
<dbReference type="Proteomes" id="UP000332933">
    <property type="component" value="Unassembled WGS sequence"/>
</dbReference>
<feature type="chain" id="PRO_5036115979" evidence="1">
    <location>
        <begin position="20"/>
        <end position="493"/>
    </location>
</feature>
<evidence type="ECO:0000256" key="1">
    <source>
        <dbReference type="SAM" id="SignalP"/>
    </source>
</evidence>
<keyword evidence="4" id="KW-1185">Reference proteome</keyword>
<dbReference type="OrthoDB" id="10600835at2759"/>
<gene>
    <name evidence="3" type="primary">Aste57867_3197</name>
    <name evidence="2" type="ORF">As57867_003187</name>
    <name evidence="3" type="ORF">ASTE57867_3197</name>
</gene>
<dbReference type="EMBL" id="VJMH01000518">
    <property type="protein sequence ID" value="KAF0715772.1"/>
    <property type="molecule type" value="Genomic_DNA"/>
</dbReference>
<evidence type="ECO:0000313" key="3">
    <source>
        <dbReference type="EMBL" id="VFT80371.1"/>
    </source>
</evidence>
<dbReference type="EMBL" id="CAADRA010000518">
    <property type="protein sequence ID" value="VFT80371.1"/>
    <property type="molecule type" value="Genomic_DNA"/>
</dbReference>
<organism evidence="3 4">
    <name type="scientific">Aphanomyces stellatus</name>
    <dbReference type="NCBI Taxonomy" id="120398"/>
    <lineage>
        <taxon>Eukaryota</taxon>
        <taxon>Sar</taxon>
        <taxon>Stramenopiles</taxon>
        <taxon>Oomycota</taxon>
        <taxon>Saprolegniomycetes</taxon>
        <taxon>Saprolegniales</taxon>
        <taxon>Verrucalvaceae</taxon>
        <taxon>Aphanomyces</taxon>
    </lineage>
</organism>
<protein>
    <submittedName>
        <fullName evidence="3">Aste57867_3197 protein</fullName>
    </submittedName>
</protein>
<evidence type="ECO:0000313" key="4">
    <source>
        <dbReference type="Proteomes" id="UP000332933"/>
    </source>
</evidence>
<proteinExistence type="predicted"/>